<protein>
    <submittedName>
        <fullName evidence="3">S-adenosyl-L-methionine-dependent methyltransferase</fullName>
    </submittedName>
</protein>
<feature type="compositionally biased region" description="Polar residues" evidence="1">
    <location>
        <begin position="1"/>
        <end position="10"/>
    </location>
</feature>
<evidence type="ECO:0000256" key="2">
    <source>
        <dbReference type="SAM" id="Phobius"/>
    </source>
</evidence>
<organism evidence="3 4">
    <name type="scientific">Tuber borchii</name>
    <name type="common">White truffle</name>
    <dbReference type="NCBI Taxonomy" id="42251"/>
    <lineage>
        <taxon>Eukaryota</taxon>
        <taxon>Fungi</taxon>
        <taxon>Dikarya</taxon>
        <taxon>Ascomycota</taxon>
        <taxon>Pezizomycotina</taxon>
        <taxon>Pezizomycetes</taxon>
        <taxon>Pezizales</taxon>
        <taxon>Tuberaceae</taxon>
        <taxon>Tuber</taxon>
    </lineage>
</organism>
<proteinExistence type="predicted"/>
<keyword evidence="2" id="KW-0472">Membrane</keyword>
<comment type="caution">
    <text evidence="3">The sequence shown here is derived from an EMBL/GenBank/DDBJ whole genome shotgun (WGS) entry which is preliminary data.</text>
</comment>
<sequence length="569" mass="62698">MAATAPSKSSAKGARAMAKRAQTSRNSLAIPTTLGSSKLLAVFKAVALLSTASIMSYASQIALAPVYGGIPTSLYHSKISAFVFAAAWVAKYLPFKLPFKARNLLPVLSLYVPAIQRTLVRYSNSWGPVWGPIITEGVTFYPLLFLSVYSTAHLANFRNFAADGIVAGVFAGYFWNMQSLAPKHLVNRIGSSWILTRCGLPNLAAGIYALVSPSLLLFTAIPAILHTNMYNSMCTSTIGLNETLTASNYTLLARQESNTGYISVLQHNHQNFRVLRCDHSLLGGVWEKPPPGFEYVDQDLKEPIYAIFVMLEAVRLVDPPPKNPNPKALTIGLGIGTAVNGLIAHGVETDVVELDPVVHQYATEFFRLKENHTAYIEDAITFVKRENSNKGKDRKKYEYILHDVFTGGAVPASLFTREFLVGLRGLLSEDGVIAINWAGDLKLKAAKSIIETVRTVFNGCRVFREDMPEEDIDKATDDFTNMVIFCTLSPDPYTFRAPADADILGSISRRHYLFPQYEINLDQYFGASGGITILSESNIDALIGWQETSALGHWRVIRTVLPPVVWENY</sequence>
<evidence type="ECO:0000256" key="1">
    <source>
        <dbReference type="SAM" id="MobiDB-lite"/>
    </source>
</evidence>
<gene>
    <name evidence="3" type="ORF">B9Z19DRAFT_1101138</name>
</gene>
<dbReference type="Gene3D" id="3.40.50.150">
    <property type="entry name" value="Vaccinia Virus protein VP39"/>
    <property type="match status" value="1"/>
</dbReference>
<dbReference type="Pfam" id="PF01564">
    <property type="entry name" value="Spermine_synth"/>
    <property type="match status" value="1"/>
</dbReference>
<dbReference type="GO" id="GO:0032259">
    <property type="term" value="P:methylation"/>
    <property type="evidence" value="ECO:0007669"/>
    <property type="project" value="UniProtKB-KW"/>
</dbReference>
<keyword evidence="4" id="KW-1185">Reference proteome</keyword>
<feature type="transmembrane region" description="Helical" evidence="2">
    <location>
        <begin position="160"/>
        <end position="177"/>
    </location>
</feature>
<keyword evidence="3" id="KW-0489">Methyltransferase</keyword>
<dbReference type="AlphaFoldDB" id="A0A2T6ZTN4"/>
<feature type="region of interest" description="Disordered" evidence="1">
    <location>
        <begin position="1"/>
        <end position="22"/>
    </location>
</feature>
<reference evidence="3 4" key="1">
    <citation type="submission" date="2017-04" db="EMBL/GenBank/DDBJ databases">
        <title>Draft genome sequence of Tuber borchii Vittad., a whitish edible truffle.</title>
        <authorList>
            <consortium name="DOE Joint Genome Institute"/>
            <person name="Murat C."/>
            <person name="Kuo A."/>
            <person name="Barry K.W."/>
            <person name="Clum A."/>
            <person name="Dockter R.B."/>
            <person name="Fauchery L."/>
            <person name="Iotti M."/>
            <person name="Kohler A."/>
            <person name="Labutti K."/>
            <person name="Lindquist E.A."/>
            <person name="Lipzen A."/>
            <person name="Ohm R.A."/>
            <person name="Wang M."/>
            <person name="Grigoriev I.V."/>
            <person name="Zambonelli A."/>
            <person name="Martin F.M."/>
        </authorList>
    </citation>
    <scope>NUCLEOTIDE SEQUENCE [LARGE SCALE GENOMIC DNA]</scope>
    <source>
        <strain evidence="3 4">Tbo3840</strain>
    </source>
</reference>
<evidence type="ECO:0000313" key="3">
    <source>
        <dbReference type="EMBL" id="PUU78840.1"/>
    </source>
</evidence>
<feature type="transmembrane region" description="Helical" evidence="2">
    <location>
        <begin position="129"/>
        <end position="148"/>
    </location>
</feature>
<feature type="transmembrane region" description="Helical" evidence="2">
    <location>
        <begin position="203"/>
        <end position="225"/>
    </location>
</feature>
<evidence type="ECO:0000313" key="4">
    <source>
        <dbReference type="Proteomes" id="UP000244722"/>
    </source>
</evidence>
<keyword evidence="2" id="KW-0812">Transmembrane</keyword>
<dbReference type="SUPFAM" id="SSF53335">
    <property type="entry name" value="S-adenosyl-L-methionine-dependent methyltransferases"/>
    <property type="match status" value="1"/>
</dbReference>
<keyword evidence="2" id="KW-1133">Transmembrane helix</keyword>
<dbReference type="InterPro" id="IPR029063">
    <property type="entry name" value="SAM-dependent_MTases_sf"/>
</dbReference>
<dbReference type="GO" id="GO:0008168">
    <property type="term" value="F:methyltransferase activity"/>
    <property type="evidence" value="ECO:0007669"/>
    <property type="project" value="UniProtKB-KW"/>
</dbReference>
<keyword evidence="3" id="KW-0808">Transferase</keyword>
<dbReference type="STRING" id="42251.A0A2T6ZTN4"/>
<name>A0A2T6ZTN4_TUBBO</name>
<dbReference type="Proteomes" id="UP000244722">
    <property type="component" value="Unassembled WGS sequence"/>
</dbReference>
<dbReference type="EMBL" id="NESQ01000105">
    <property type="protein sequence ID" value="PUU78840.1"/>
    <property type="molecule type" value="Genomic_DNA"/>
</dbReference>
<dbReference type="OrthoDB" id="2016285at2759"/>
<dbReference type="NCBIfam" id="NF037959">
    <property type="entry name" value="MFS_SpdSyn"/>
    <property type="match status" value="1"/>
</dbReference>
<accession>A0A2T6ZTN4</accession>